<accession>A0ABT0H7I2</accession>
<dbReference type="Proteomes" id="UP001203687">
    <property type="component" value="Unassembled WGS sequence"/>
</dbReference>
<organism evidence="2 3">
    <name type="scientific">Psychroserpens algicola</name>
    <dbReference type="NCBI Taxonomy" id="1719034"/>
    <lineage>
        <taxon>Bacteria</taxon>
        <taxon>Pseudomonadati</taxon>
        <taxon>Bacteroidota</taxon>
        <taxon>Flavobacteriia</taxon>
        <taxon>Flavobacteriales</taxon>
        <taxon>Flavobacteriaceae</taxon>
        <taxon>Psychroserpens</taxon>
    </lineage>
</organism>
<dbReference type="InterPro" id="IPR051531">
    <property type="entry name" value="N-acetyltransferase"/>
</dbReference>
<gene>
    <name evidence="2" type="ORF">MUY34_04160</name>
</gene>
<dbReference type="PROSITE" id="PS51186">
    <property type="entry name" value="GNAT"/>
    <property type="match status" value="1"/>
</dbReference>
<feature type="domain" description="N-acetyltransferase" evidence="1">
    <location>
        <begin position="21"/>
        <end position="176"/>
    </location>
</feature>
<keyword evidence="3" id="KW-1185">Reference proteome</keyword>
<dbReference type="PANTHER" id="PTHR43792:SF13">
    <property type="entry name" value="ACETYLTRANSFERASE"/>
    <property type="match status" value="1"/>
</dbReference>
<comment type="caution">
    <text evidence="2">The sequence shown here is derived from an EMBL/GenBank/DDBJ whole genome shotgun (WGS) entry which is preliminary data.</text>
</comment>
<evidence type="ECO:0000313" key="3">
    <source>
        <dbReference type="Proteomes" id="UP001203687"/>
    </source>
</evidence>
<sequence length="183" mass="20706">MVFQTNKSIDTGDILLIANDIEILKTALKGNAELAKYLNINIAANWTEFGTDYLEYSMDKYLSNKNEQDWLIYFPILKTENTLIGSCGYKGMPTTEGCVEIGYEIAPDYRNKRYATQITKALITNAFESNLVNSIIAHTLTKKGASTKILSKFGFKKIEVINDPDDGAIWKWELKKINFNSPK</sequence>
<dbReference type="RefSeq" id="WP_248412051.1">
    <property type="nucleotide sequence ID" value="NZ_JALPQF010000003.1"/>
</dbReference>
<reference evidence="2" key="1">
    <citation type="submission" date="2022-04" db="EMBL/GenBank/DDBJ databases">
        <authorList>
            <person name="Ren T."/>
        </authorList>
    </citation>
    <scope>NUCLEOTIDE SEQUENCE</scope>
    <source>
        <strain evidence="2">F63249</strain>
    </source>
</reference>
<protein>
    <submittedName>
        <fullName evidence="2">GNAT family N-acetyltransferase</fullName>
    </submittedName>
</protein>
<dbReference type="Pfam" id="PF13302">
    <property type="entry name" value="Acetyltransf_3"/>
    <property type="match status" value="1"/>
</dbReference>
<name>A0ABT0H7I2_9FLAO</name>
<evidence type="ECO:0000259" key="1">
    <source>
        <dbReference type="PROSITE" id="PS51186"/>
    </source>
</evidence>
<dbReference type="EMBL" id="JALPQF010000003">
    <property type="protein sequence ID" value="MCK8479800.1"/>
    <property type="molecule type" value="Genomic_DNA"/>
</dbReference>
<dbReference type="PANTHER" id="PTHR43792">
    <property type="entry name" value="GNAT FAMILY, PUTATIVE (AFU_ORTHOLOGUE AFUA_3G00765)-RELATED-RELATED"/>
    <property type="match status" value="1"/>
</dbReference>
<dbReference type="SUPFAM" id="SSF55729">
    <property type="entry name" value="Acyl-CoA N-acyltransferases (Nat)"/>
    <property type="match status" value="1"/>
</dbReference>
<proteinExistence type="predicted"/>
<dbReference type="Gene3D" id="3.40.630.30">
    <property type="match status" value="1"/>
</dbReference>
<dbReference type="InterPro" id="IPR016181">
    <property type="entry name" value="Acyl_CoA_acyltransferase"/>
</dbReference>
<dbReference type="CDD" id="cd04301">
    <property type="entry name" value="NAT_SF"/>
    <property type="match status" value="1"/>
</dbReference>
<evidence type="ECO:0000313" key="2">
    <source>
        <dbReference type="EMBL" id="MCK8479800.1"/>
    </source>
</evidence>
<dbReference type="InterPro" id="IPR000182">
    <property type="entry name" value="GNAT_dom"/>
</dbReference>